<keyword evidence="4 7" id="KW-0812">Transmembrane</keyword>
<dbReference type="Pfam" id="PF06750">
    <property type="entry name" value="A24_N_bact"/>
    <property type="match status" value="1"/>
</dbReference>
<feature type="domain" description="Prepilin peptidase A24 N-terminal" evidence="9">
    <location>
        <begin position="11"/>
        <end position="91"/>
    </location>
</feature>
<comment type="similarity">
    <text evidence="2">Belongs to the peptidase A24 family.</text>
</comment>
<evidence type="ECO:0000256" key="4">
    <source>
        <dbReference type="ARBA" id="ARBA00022692"/>
    </source>
</evidence>
<accession>A0AAX4HR59</accession>
<dbReference type="GO" id="GO:0006465">
    <property type="term" value="P:signal peptide processing"/>
    <property type="evidence" value="ECO:0007669"/>
    <property type="project" value="TreeGrafter"/>
</dbReference>
<evidence type="ECO:0000256" key="5">
    <source>
        <dbReference type="ARBA" id="ARBA00022989"/>
    </source>
</evidence>
<organism evidence="10 11">
    <name type="scientific">Peredibacter starrii</name>
    <dbReference type="NCBI Taxonomy" id="28202"/>
    <lineage>
        <taxon>Bacteria</taxon>
        <taxon>Pseudomonadati</taxon>
        <taxon>Bdellovibrionota</taxon>
        <taxon>Bacteriovoracia</taxon>
        <taxon>Bacteriovoracales</taxon>
        <taxon>Bacteriovoracaceae</taxon>
        <taxon>Peredibacter</taxon>
    </lineage>
</organism>
<evidence type="ECO:0000259" key="9">
    <source>
        <dbReference type="Pfam" id="PF06750"/>
    </source>
</evidence>
<keyword evidence="3" id="KW-1003">Cell membrane</keyword>
<dbReference type="PANTHER" id="PTHR30487">
    <property type="entry name" value="TYPE 4 PREPILIN-LIKE PROTEINS LEADER PEPTIDE-PROCESSING ENZYME"/>
    <property type="match status" value="1"/>
</dbReference>
<feature type="transmembrane region" description="Helical" evidence="7">
    <location>
        <begin position="78"/>
        <end position="95"/>
    </location>
</feature>
<dbReference type="GO" id="GO:0004190">
    <property type="term" value="F:aspartic-type endopeptidase activity"/>
    <property type="evidence" value="ECO:0007669"/>
    <property type="project" value="InterPro"/>
</dbReference>
<name>A0AAX4HR59_9BACT</name>
<evidence type="ECO:0000256" key="2">
    <source>
        <dbReference type="ARBA" id="ARBA00005801"/>
    </source>
</evidence>
<feature type="transmembrane region" description="Helical" evidence="7">
    <location>
        <begin position="150"/>
        <end position="170"/>
    </location>
</feature>
<dbReference type="PANTHER" id="PTHR30487:SF0">
    <property type="entry name" value="PREPILIN LEADER PEPTIDASE_N-METHYLTRANSFERASE-RELATED"/>
    <property type="match status" value="1"/>
</dbReference>
<evidence type="ECO:0000256" key="7">
    <source>
        <dbReference type="SAM" id="Phobius"/>
    </source>
</evidence>
<dbReference type="GO" id="GO:0005886">
    <property type="term" value="C:plasma membrane"/>
    <property type="evidence" value="ECO:0007669"/>
    <property type="project" value="UniProtKB-SubCell"/>
</dbReference>
<keyword evidence="5 7" id="KW-1133">Transmembrane helix</keyword>
<evidence type="ECO:0000256" key="1">
    <source>
        <dbReference type="ARBA" id="ARBA00004651"/>
    </source>
</evidence>
<evidence type="ECO:0000256" key="6">
    <source>
        <dbReference type="ARBA" id="ARBA00023136"/>
    </source>
</evidence>
<keyword evidence="6 7" id="KW-0472">Membrane</keyword>
<dbReference type="Gene3D" id="1.20.120.1220">
    <property type="match status" value="1"/>
</dbReference>
<sequence>MEYLLAVYFFVFGLLIGSFLNVVIIRLPQKMNLVTKRSACPKCGTQLKWYHNIPVFSFLILRGKCAFCGTRISWRYPLIELFTGLVALWLMPAVFTQMSLGLFLFYFTIACIFICHFMIDLDHHLLLDSLNLYLLALFMAFSVFTFSWEYWLIGGLIGFLGPLLVTWLFYKWRGQVGLGGGDIKLYGILGIYLGPTGIIFTIFLSCFVGAIVGLGLIAGKKMTKDKPMAFGPSILLVAAFQIFFPEHARIVQSWLF</sequence>
<proteinExistence type="inferred from homology"/>
<protein>
    <submittedName>
        <fullName evidence="10">Prepilin peptidase</fullName>
    </submittedName>
</protein>
<dbReference type="Pfam" id="PF01478">
    <property type="entry name" value="Peptidase_A24"/>
    <property type="match status" value="1"/>
</dbReference>
<dbReference type="InterPro" id="IPR010627">
    <property type="entry name" value="Prepilin_pept_A24_N"/>
</dbReference>
<dbReference type="EMBL" id="CP139487">
    <property type="protein sequence ID" value="WPU65535.1"/>
    <property type="molecule type" value="Genomic_DNA"/>
</dbReference>
<feature type="transmembrane region" description="Helical" evidence="7">
    <location>
        <begin position="101"/>
        <end position="119"/>
    </location>
</feature>
<dbReference type="InterPro" id="IPR050882">
    <property type="entry name" value="Prepilin_peptidase/N-MTase"/>
</dbReference>
<dbReference type="KEGG" id="psti:SOO65_02120"/>
<evidence type="ECO:0000313" key="10">
    <source>
        <dbReference type="EMBL" id="WPU65535.1"/>
    </source>
</evidence>
<feature type="domain" description="Prepilin type IV endopeptidase peptidase" evidence="8">
    <location>
        <begin position="109"/>
        <end position="214"/>
    </location>
</feature>
<feature type="transmembrane region" description="Helical" evidence="7">
    <location>
        <begin position="228"/>
        <end position="244"/>
    </location>
</feature>
<dbReference type="AlphaFoldDB" id="A0AAX4HR59"/>
<evidence type="ECO:0000259" key="8">
    <source>
        <dbReference type="Pfam" id="PF01478"/>
    </source>
</evidence>
<gene>
    <name evidence="10" type="ORF">SOO65_02120</name>
</gene>
<comment type="subcellular location">
    <subcellularLocation>
        <location evidence="1">Cell membrane</location>
        <topology evidence="1">Multi-pass membrane protein</topology>
    </subcellularLocation>
</comment>
<feature type="transmembrane region" description="Helical" evidence="7">
    <location>
        <begin position="191"/>
        <end position="216"/>
    </location>
</feature>
<dbReference type="InterPro" id="IPR000045">
    <property type="entry name" value="Prepilin_IV_endopep_pep"/>
</dbReference>
<keyword evidence="11" id="KW-1185">Reference proteome</keyword>
<dbReference type="Proteomes" id="UP001324634">
    <property type="component" value="Chromosome"/>
</dbReference>
<reference evidence="10 11" key="1">
    <citation type="submission" date="2023-11" db="EMBL/GenBank/DDBJ databases">
        <title>Peredibacter starrii A3.12.</title>
        <authorList>
            <person name="Mitchell R.J."/>
        </authorList>
    </citation>
    <scope>NUCLEOTIDE SEQUENCE [LARGE SCALE GENOMIC DNA]</scope>
    <source>
        <strain evidence="10 11">A3.12</strain>
    </source>
</reference>
<feature type="transmembrane region" description="Helical" evidence="7">
    <location>
        <begin position="126"/>
        <end position="144"/>
    </location>
</feature>
<dbReference type="RefSeq" id="WP_321396191.1">
    <property type="nucleotide sequence ID" value="NZ_CP139487.1"/>
</dbReference>
<evidence type="ECO:0000256" key="3">
    <source>
        <dbReference type="ARBA" id="ARBA00022475"/>
    </source>
</evidence>
<feature type="transmembrane region" description="Helical" evidence="7">
    <location>
        <begin position="6"/>
        <end position="27"/>
    </location>
</feature>
<evidence type="ECO:0000313" key="11">
    <source>
        <dbReference type="Proteomes" id="UP001324634"/>
    </source>
</evidence>